<feature type="compositionally biased region" description="Polar residues" evidence="3">
    <location>
        <begin position="728"/>
        <end position="738"/>
    </location>
</feature>
<dbReference type="Proteomes" id="UP000193986">
    <property type="component" value="Unassembled WGS sequence"/>
</dbReference>
<feature type="region of interest" description="Disordered" evidence="3">
    <location>
        <begin position="848"/>
        <end position="900"/>
    </location>
</feature>
<proteinExistence type="predicted"/>
<dbReference type="STRING" id="71784.A0A1Y2AKK7"/>
<protein>
    <recommendedName>
        <fullName evidence="4">Zn(2)-C6 fungal-type domain-containing protein</fullName>
    </recommendedName>
</protein>
<dbReference type="OrthoDB" id="2428527at2759"/>
<sequence length="900" mass="99493">MSSDTGLIIQVSGPSMLGSTRDTERVKTKIERSKTACLQCRSRRSKCGAIPPGPCPYCIKARLPCKWPSEEDRPKRGRRPKRQRESESYDKVLDVRTTSTSPRRCGRSETSTGSSVVGGIRSAATFNYANPYHNTTQPSDAGVAATKTTGNRISETTPLPHTSNLPAGLSRPQGEDTIYRDLFDLFATLPISPSSHNAELGPAVHGLQYNFDRPPVSEVSELNLVGGDLGQADTQQASVPIASNSNGVLPTDTRAPVPTGSLNQWRRSHQPSTWNAGDVFSTWSQDSQNKTMTPMPENDIGPHPWAFTPAPSQPAQTLYQMEFDSQGFPSEAIIQQLLDVFYVHFSCQFPFITLEGLEYQFVHGRRSLFLFYAIAAVSARFSTHPEIALPHLQPHTYGQVFYEKAISLVGSSMGVPSRENIFAFVLLTLAAFGNDSEVQVGILAGIAVRLTLQMDLHLKPSNDSKTSEKDCRINRLLFWSVLMLDYTLCFGERRATTIMPDAVTQDLPSEADLHPLPAQQEGVQSNTDEEPEEKLRSPFPYAAQTMFALGALHNLLLAKGTNDNEEQTAAETKLELDAAWEKIARQYDALPLDMIWTAGNLQWHYRAHSGPMYLSLHLWNYTIQAFRYLADTPRSNGEYAPSGKADQQVPLMSIQAESWLHCARFIGEILVLADVIDPNLYLAIPLVSHCFYEAVCCFAKDKEIGNGMSTVPRTSTSQTPSSPNSTSAVLSENGSPQTLRKEQSRKLFAVITVENIATIKQGLNKQAIYWQSGIRRVQGQLDKRLASVSFFDAMGVSERLANTFSLPNNSHLKGWLGSRLGDRSRVVAHEMPLPHAHRQTAYRNHVPSTLSSADKSLAHNEGGHQDILSDHLRDPHQSYLGACEDGRGEYPASHSLDDPR</sequence>
<dbReference type="CDD" id="cd12148">
    <property type="entry name" value="fungal_TF_MHR"/>
    <property type="match status" value="1"/>
</dbReference>
<dbReference type="CDD" id="cd00067">
    <property type="entry name" value="GAL4"/>
    <property type="match status" value="1"/>
</dbReference>
<organism evidence="5 6">
    <name type="scientific">Naematelia encephala</name>
    <dbReference type="NCBI Taxonomy" id="71784"/>
    <lineage>
        <taxon>Eukaryota</taxon>
        <taxon>Fungi</taxon>
        <taxon>Dikarya</taxon>
        <taxon>Basidiomycota</taxon>
        <taxon>Agaricomycotina</taxon>
        <taxon>Tremellomycetes</taxon>
        <taxon>Tremellales</taxon>
        <taxon>Naemateliaceae</taxon>
        <taxon>Naematelia</taxon>
    </lineage>
</organism>
<dbReference type="Pfam" id="PF04082">
    <property type="entry name" value="Fungal_trans"/>
    <property type="match status" value="1"/>
</dbReference>
<dbReference type="AlphaFoldDB" id="A0A1Y2AKK7"/>
<dbReference type="InParanoid" id="A0A1Y2AKK7"/>
<dbReference type="EMBL" id="MCFC01000083">
    <property type="protein sequence ID" value="ORY23108.1"/>
    <property type="molecule type" value="Genomic_DNA"/>
</dbReference>
<evidence type="ECO:0000259" key="4">
    <source>
        <dbReference type="PROSITE" id="PS50048"/>
    </source>
</evidence>
<evidence type="ECO:0000313" key="5">
    <source>
        <dbReference type="EMBL" id="ORY23108.1"/>
    </source>
</evidence>
<evidence type="ECO:0000256" key="1">
    <source>
        <dbReference type="ARBA" id="ARBA00022723"/>
    </source>
</evidence>
<dbReference type="GO" id="GO:0003677">
    <property type="term" value="F:DNA binding"/>
    <property type="evidence" value="ECO:0007669"/>
    <property type="project" value="InterPro"/>
</dbReference>
<dbReference type="PROSITE" id="PS50048">
    <property type="entry name" value="ZN2_CY6_FUNGAL_2"/>
    <property type="match status" value="1"/>
</dbReference>
<feature type="compositionally biased region" description="Basic and acidic residues" evidence="3">
    <location>
        <begin position="856"/>
        <end position="876"/>
    </location>
</feature>
<dbReference type="GO" id="GO:0008270">
    <property type="term" value="F:zinc ion binding"/>
    <property type="evidence" value="ECO:0007669"/>
    <property type="project" value="InterPro"/>
</dbReference>
<dbReference type="GO" id="GO:0000981">
    <property type="term" value="F:DNA-binding transcription factor activity, RNA polymerase II-specific"/>
    <property type="evidence" value="ECO:0007669"/>
    <property type="project" value="InterPro"/>
</dbReference>
<dbReference type="PANTHER" id="PTHR47783:SF1">
    <property type="entry name" value="ZN(II)2CYS6 TRANSCRIPTION FACTOR (EUROFUNG)"/>
    <property type="match status" value="1"/>
</dbReference>
<feature type="region of interest" description="Disordered" evidence="3">
    <location>
        <begin position="68"/>
        <end position="116"/>
    </location>
</feature>
<feature type="region of interest" description="Disordered" evidence="3">
    <location>
        <begin position="709"/>
        <end position="739"/>
    </location>
</feature>
<dbReference type="SMART" id="SM00906">
    <property type="entry name" value="Fungal_trans"/>
    <property type="match status" value="1"/>
</dbReference>
<evidence type="ECO:0000313" key="6">
    <source>
        <dbReference type="Proteomes" id="UP000193986"/>
    </source>
</evidence>
<gene>
    <name evidence="5" type="ORF">BCR39DRAFT_549856</name>
</gene>
<dbReference type="PANTHER" id="PTHR47783">
    <property type="entry name" value="ZN(II)2CYS6 TRANSCRIPTION FACTOR (EUROFUNG)-RELATED"/>
    <property type="match status" value="1"/>
</dbReference>
<feature type="compositionally biased region" description="Basic and acidic residues" evidence="3">
    <location>
        <begin position="83"/>
        <end position="94"/>
    </location>
</feature>
<keyword evidence="6" id="KW-1185">Reference proteome</keyword>
<dbReference type="PROSITE" id="PS00463">
    <property type="entry name" value="ZN2_CY6_FUNGAL_1"/>
    <property type="match status" value="1"/>
</dbReference>
<accession>A0A1Y2AKK7</accession>
<dbReference type="InterPro" id="IPR001138">
    <property type="entry name" value="Zn2Cys6_DnaBD"/>
</dbReference>
<feature type="compositionally biased region" description="Low complexity" evidence="3">
    <location>
        <begin position="709"/>
        <end position="727"/>
    </location>
</feature>
<keyword evidence="1" id="KW-0479">Metal-binding</keyword>
<evidence type="ECO:0000256" key="2">
    <source>
        <dbReference type="ARBA" id="ARBA00023242"/>
    </source>
</evidence>
<feature type="domain" description="Zn(2)-C6 fungal-type" evidence="4">
    <location>
        <begin position="36"/>
        <end position="67"/>
    </location>
</feature>
<evidence type="ECO:0000256" key="3">
    <source>
        <dbReference type="SAM" id="MobiDB-lite"/>
    </source>
</evidence>
<dbReference type="Gene3D" id="4.10.240.10">
    <property type="entry name" value="Zn(2)-C6 fungal-type DNA-binding domain"/>
    <property type="match status" value="1"/>
</dbReference>
<name>A0A1Y2AKK7_9TREE</name>
<dbReference type="SUPFAM" id="SSF57701">
    <property type="entry name" value="Zn2/Cys6 DNA-binding domain"/>
    <property type="match status" value="1"/>
</dbReference>
<dbReference type="InterPro" id="IPR007219">
    <property type="entry name" value="XnlR_reg_dom"/>
</dbReference>
<reference evidence="5 6" key="1">
    <citation type="submission" date="2016-07" db="EMBL/GenBank/DDBJ databases">
        <title>Pervasive Adenine N6-methylation of Active Genes in Fungi.</title>
        <authorList>
            <consortium name="DOE Joint Genome Institute"/>
            <person name="Mondo S.J."/>
            <person name="Dannebaum R.O."/>
            <person name="Kuo R.C."/>
            <person name="Labutti K."/>
            <person name="Haridas S."/>
            <person name="Kuo A."/>
            <person name="Salamov A."/>
            <person name="Ahrendt S.R."/>
            <person name="Lipzen A."/>
            <person name="Sullivan W."/>
            <person name="Andreopoulos W.B."/>
            <person name="Clum A."/>
            <person name="Lindquist E."/>
            <person name="Daum C."/>
            <person name="Ramamoorthy G.K."/>
            <person name="Gryganskyi A."/>
            <person name="Culley D."/>
            <person name="Magnuson J.K."/>
            <person name="James T.Y."/>
            <person name="O'Malley M.A."/>
            <person name="Stajich J.E."/>
            <person name="Spatafora J.W."/>
            <person name="Visel A."/>
            <person name="Grigoriev I.V."/>
        </authorList>
    </citation>
    <scope>NUCLEOTIDE SEQUENCE [LARGE SCALE GENOMIC DNA]</scope>
    <source>
        <strain evidence="5 6">68-887.2</strain>
    </source>
</reference>
<keyword evidence="2" id="KW-0539">Nucleus</keyword>
<dbReference type="InterPro" id="IPR036864">
    <property type="entry name" value="Zn2-C6_fun-type_DNA-bd_sf"/>
</dbReference>
<comment type="caution">
    <text evidence="5">The sequence shown here is derived from an EMBL/GenBank/DDBJ whole genome shotgun (WGS) entry which is preliminary data.</text>
</comment>
<dbReference type="SMART" id="SM00066">
    <property type="entry name" value="GAL4"/>
    <property type="match status" value="1"/>
</dbReference>
<dbReference type="GO" id="GO:0006351">
    <property type="term" value="P:DNA-templated transcription"/>
    <property type="evidence" value="ECO:0007669"/>
    <property type="project" value="InterPro"/>
</dbReference>